<comment type="caution">
    <text evidence="3">The sequence shown here is derived from an EMBL/GenBank/DDBJ whole genome shotgun (WGS) entry which is preliminary data.</text>
</comment>
<sequence>MKDNFTNAVGDVVRSVLLFLPKAVAFVAILLVGWLIAKAVLKLVDKVLERLHFDRAVERGGIKTALARSRYDASDIVARLAYYAVLLVTLQLAFGIWGPNPVSDLIRGVVAWLPRAFVAIVIVVVAAAIARAVRDIISSALGGLSYGRILATVASVFILGLGVVAALNQIGVATTVTTPVLIAVLATIGGILVVGVGGGLVRPMQSRWENWLARAEEESQAIASHARAYAAGRRDADAAMKAAPPAQPAPAARCRPSRPRRPGGGQRRGHDGHPAGQPGQLPLTGGTPRRRPPAGPHGRHVRRGPTRGTDPAPLVYPARPDGPTASECGDVAAREVGLVSNTRATTGCCARGAGGDVHDRNQVARPGRFARRPGQQGRQRRSADDRRAGACTASPAGAGRTRPATGGGALPQCPAAGHKSWDTDRVGGLGRKRTRPAGGRGLRRQWRRSAPRTRR</sequence>
<dbReference type="Proteomes" id="UP000319825">
    <property type="component" value="Unassembled WGS sequence"/>
</dbReference>
<feature type="compositionally biased region" description="Basic residues" evidence="1">
    <location>
        <begin position="430"/>
        <end position="455"/>
    </location>
</feature>
<keyword evidence="2 3" id="KW-0812">Transmembrane</keyword>
<organism evidence="3 4">
    <name type="scientific">Micromonospora olivasterospora</name>
    <dbReference type="NCBI Taxonomy" id="1880"/>
    <lineage>
        <taxon>Bacteria</taxon>
        <taxon>Bacillati</taxon>
        <taxon>Actinomycetota</taxon>
        <taxon>Actinomycetes</taxon>
        <taxon>Micromonosporales</taxon>
        <taxon>Micromonosporaceae</taxon>
        <taxon>Micromonospora</taxon>
    </lineage>
</organism>
<evidence type="ECO:0000313" key="4">
    <source>
        <dbReference type="Proteomes" id="UP000319825"/>
    </source>
</evidence>
<dbReference type="Pfam" id="PF05552">
    <property type="entry name" value="MS_channel_1st_1"/>
    <property type="match status" value="2"/>
</dbReference>
<feature type="region of interest" description="Disordered" evidence="1">
    <location>
        <begin position="235"/>
        <end position="327"/>
    </location>
</feature>
<protein>
    <submittedName>
        <fullName evidence="3">Putative transporter (Transmembrane protein)</fullName>
    </submittedName>
</protein>
<feature type="transmembrane region" description="Helical" evidence="2">
    <location>
        <begin position="109"/>
        <end position="133"/>
    </location>
</feature>
<evidence type="ECO:0000256" key="2">
    <source>
        <dbReference type="SAM" id="Phobius"/>
    </source>
</evidence>
<feature type="compositionally biased region" description="Low complexity" evidence="1">
    <location>
        <begin position="395"/>
        <end position="404"/>
    </location>
</feature>
<dbReference type="EMBL" id="VLKE01000001">
    <property type="protein sequence ID" value="TWH70170.1"/>
    <property type="molecule type" value="Genomic_DNA"/>
</dbReference>
<feature type="compositionally biased region" description="Basic residues" evidence="1">
    <location>
        <begin position="288"/>
        <end position="305"/>
    </location>
</feature>
<evidence type="ECO:0000256" key="1">
    <source>
        <dbReference type="SAM" id="MobiDB-lite"/>
    </source>
</evidence>
<feature type="compositionally biased region" description="Low complexity" evidence="1">
    <location>
        <begin position="239"/>
        <end position="254"/>
    </location>
</feature>
<feature type="region of interest" description="Disordered" evidence="1">
    <location>
        <begin position="352"/>
        <end position="455"/>
    </location>
</feature>
<accession>A0A562IGV3</accession>
<feature type="transmembrane region" description="Helical" evidence="2">
    <location>
        <begin position="145"/>
        <end position="167"/>
    </location>
</feature>
<evidence type="ECO:0000313" key="3">
    <source>
        <dbReference type="EMBL" id="TWH70170.1"/>
    </source>
</evidence>
<keyword evidence="2" id="KW-1133">Transmembrane helix</keyword>
<reference evidence="3 4" key="1">
    <citation type="submission" date="2019-07" db="EMBL/GenBank/DDBJ databases">
        <title>R&amp;d 2014.</title>
        <authorList>
            <person name="Klenk H.-P."/>
        </authorList>
    </citation>
    <scope>NUCLEOTIDE SEQUENCE [LARGE SCALE GENOMIC DNA]</scope>
    <source>
        <strain evidence="3 4">DSM 43868</strain>
    </source>
</reference>
<feature type="compositionally biased region" description="Low complexity" evidence="1">
    <location>
        <begin position="364"/>
        <end position="377"/>
    </location>
</feature>
<dbReference type="AlphaFoldDB" id="A0A562IGV3"/>
<proteinExistence type="predicted"/>
<name>A0A562IGV3_MICOL</name>
<feature type="transmembrane region" description="Helical" evidence="2">
    <location>
        <begin position="76"/>
        <end position="97"/>
    </location>
</feature>
<feature type="transmembrane region" description="Helical" evidence="2">
    <location>
        <begin position="20"/>
        <end position="41"/>
    </location>
</feature>
<dbReference type="InterPro" id="IPR008910">
    <property type="entry name" value="MSC_TM_helix"/>
</dbReference>
<keyword evidence="4" id="KW-1185">Reference proteome</keyword>
<gene>
    <name evidence="3" type="ORF">JD77_05191</name>
</gene>
<feature type="transmembrane region" description="Helical" evidence="2">
    <location>
        <begin position="179"/>
        <end position="201"/>
    </location>
</feature>
<keyword evidence="2" id="KW-0472">Membrane</keyword>